<protein>
    <recommendedName>
        <fullName evidence="5">NR LBD domain-containing protein</fullName>
    </recommendedName>
</protein>
<dbReference type="PANTHER" id="PTHR24085:SF2">
    <property type="entry name" value="NUCLEAR RECEPTOR SUBFAMILY 4 GROUP A MEMBER 3"/>
    <property type="match status" value="1"/>
</dbReference>
<dbReference type="AlphaFoldDB" id="A0ABD0PDI5"/>
<dbReference type="EMBL" id="JAMKFB020000016">
    <property type="protein sequence ID" value="KAL0171969.1"/>
    <property type="molecule type" value="Genomic_DNA"/>
</dbReference>
<dbReference type="InterPro" id="IPR035500">
    <property type="entry name" value="NHR-like_dom_sf"/>
</dbReference>
<dbReference type="Gene3D" id="1.10.565.10">
    <property type="entry name" value="Retinoid X Receptor"/>
    <property type="match status" value="1"/>
</dbReference>
<reference evidence="6 7" key="1">
    <citation type="submission" date="2024-05" db="EMBL/GenBank/DDBJ databases">
        <title>Genome sequencing and assembly of Indian major carp, Cirrhinus mrigala (Hamilton, 1822).</title>
        <authorList>
            <person name="Mohindra V."/>
            <person name="Chowdhury L.M."/>
            <person name="Lal K."/>
            <person name="Jena J.K."/>
        </authorList>
    </citation>
    <scope>NUCLEOTIDE SEQUENCE [LARGE SCALE GENOMIC DNA]</scope>
    <source>
        <strain evidence="6">CM1030</strain>
        <tissue evidence="6">Blood</tissue>
    </source>
</reference>
<dbReference type="PROSITE" id="PS51843">
    <property type="entry name" value="NR_LBD"/>
    <property type="match status" value="1"/>
</dbReference>
<feature type="non-terminal residue" evidence="6">
    <location>
        <position position="65"/>
    </location>
</feature>
<evidence type="ECO:0000313" key="7">
    <source>
        <dbReference type="Proteomes" id="UP001529510"/>
    </source>
</evidence>
<accession>A0ABD0PDI5</accession>
<dbReference type="InterPro" id="IPR000536">
    <property type="entry name" value="Nucl_hrmn_rcpt_lig-bd"/>
</dbReference>
<sequence length="65" mass="7472">FSTVEPVGLSESQQIQMFYRVLTGSMDVTRCWAERLPGFSELHHDDQNLLIDSAFLELFVLRLAN</sequence>
<name>A0ABD0PDI5_CIRMR</name>
<evidence type="ECO:0000256" key="2">
    <source>
        <dbReference type="ARBA" id="ARBA00023163"/>
    </source>
</evidence>
<keyword evidence="2" id="KW-0804">Transcription</keyword>
<dbReference type="SUPFAM" id="SSF48508">
    <property type="entry name" value="Nuclear receptor ligand-binding domain"/>
    <property type="match status" value="1"/>
</dbReference>
<keyword evidence="1" id="KW-0805">Transcription regulation</keyword>
<keyword evidence="7" id="KW-1185">Reference proteome</keyword>
<evidence type="ECO:0000313" key="6">
    <source>
        <dbReference type="EMBL" id="KAL0171969.1"/>
    </source>
</evidence>
<keyword evidence="4" id="KW-0539">Nucleus</keyword>
<dbReference type="Proteomes" id="UP001529510">
    <property type="component" value="Unassembled WGS sequence"/>
</dbReference>
<organism evidence="6 7">
    <name type="scientific">Cirrhinus mrigala</name>
    <name type="common">Mrigala</name>
    <dbReference type="NCBI Taxonomy" id="683832"/>
    <lineage>
        <taxon>Eukaryota</taxon>
        <taxon>Metazoa</taxon>
        <taxon>Chordata</taxon>
        <taxon>Craniata</taxon>
        <taxon>Vertebrata</taxon>
        <taxon>Euteleostomi</taxon>
        <taxon>Actinopterygii</taxon>
        <taxon>Neopterygii</taxon>
        <taxon>Teleostei</taxon>
        <taxon>Ostariophysi</taxon>
        <taxon>Cypriniformes</taxon>
        <taxon>Cyprinidae</taxon>
        <taxon>Labeoninae</taxon>
        <taxon>Labeonini</taxon>
        <taxon>Cirrhinus</taxon>
    </lineage>
</organism>
<feature type="domain" description="NR LBD" evidence="5">
    <location>
        <begin position="1"/>
        <end position="65"/>
    </location>
</feature>
<evidence type="ECO:0000259" key="5">
    <source>
        <dbReference type="PROSITE" id="PS51843"/>
    </source>
</evidence>
<dbReference type="Pfam" id="PF00104">
    <property type="entry name" value="Hormone_recep"/>
    <property type="match status" value="1"/>
</dbReference>
<gene>
    <name evidence="6" type="ORF">M9458_032280</name>
</gene>
<evidence type="ECO:0000256" key="1">
    <source>
        <dbReference type="ARBA" id="ARBA00023015"/>
    </source>
</evidence>
<dbReference type="PANTHER" id="PTHR24085">
    <property type="entry name" value="NUCLEAR HORMONE RECEPTOR"/>
    <property type="match status" value="1"/>
</dbReference>
<proteinExistence type="predicted"/>
<evidence type="ECO:0000256" key="3">
    <source>
        <dbReference type="ARBA" id="ARBA00023170"/>
    </source>
</evidence>
<feature type="non-terminal residue" evidence="6">
    <location>
        <position position="1"/>
    </location>
</feature>
<evidence type="ECO:0000256" key="4">
    <source>
        <dbReference type="ARBA" id="ARBA00023242"/>
    </source>
</evidence>
<keyword evidence="3" id="KW-0675">Receptor</keyword>
<comment type="caution">
    <text evidence="6">The sequence shown here is derived from an EMBL/GenBank/DDBJ whole genome shotgun (WGS) entry which is preliminary data.</text>
</comment>